<feature type="compositionally biased region" description="Low complexity" evidence="1">
    <location>
        <begin position="1046"/>
        <end position="1057"/>
    </location>
</feature>
<feature type="compositionally biased region" description="Basic residues" evidence="1">
    <location>
        <begin position="837"/>
        <end position="848"/>
    </location>
</feature>
<feature type="compositionally biased region" description="Polar residues" evidence="1">
    <location>
        <begin position="354"/>
        <end position="371"/>
    </location>
</feature>
<proteinExistence type="predicted"/>
<feature type="compositionally biased region" description="Polar residues" evidence="1">
    <location>
        <begin position="1018"/>
        <end position="1031"/>
    </location>
</feature>
<gene>
    <name evidence="4" type="ORF">BT67DRAFT_433573</name>
</gene>
<feature type="compositionally biased region" description="Basic and acidic residues" evidence="1">
    <location>
        <begin position="116"/>
        <end position="128"/>
    </location>
</feature>
<dbReference type="GO" id="GO:0051016">
    <property type="term" value="P:barbed-end actin filament capping"/>
    <property type="evidence" value="ECO:0007669"/>
    <property type="project" value="TreeGrafter"/>
</dbReference>
<dbReference type="InterPro" id="IPR057226">
    <property type="entry name" value="DUF7904"/>
</dbReference>
<dbReference type="EMBL" id="MU853406">
    <property type="protein sequence ID" value="KAK4135501.1"/>
    <property type="molecule type" value="Genomic_DNA"/>
</dbReference>
<dbReference type="Pfam" id="PF25480">
    <property type="entry name" value="DUF7904"/>
    <property type="match status" value="1"/>
</dbReference>
<comment type="caution">
    <text evidence="4">The sequence shown here is derived from an EMBL/GenBank/DDBJ whole genome shotgun (WGS) entry which is preliminary data.</text>
</comment>
<dbReference type="GO" id="GO:0005737">
    <property type="term" value="C:cytoplasm"/>
    <property type="evidence" value="ECO:0007669"/>
    <property type="project" value="TreeGrafter"/>
</dbReference>
<dbReference type="SUPFAM" id="SSF55753">
    <property type="entry name" value="Actin depolymerizing proteins"/>
    <property type="match status" value="3"/>
</dbReference>
<feature type="compositionally biased region" description="Low complexity" evidence="1">
    <location>
        <begin position="262"/>
        <end position="280"/>
    </location>
</feature>
<dbReference type="GO" id="GO:0005546">
    <property type="term" value="F:phosphatidylinositol-4,5-bisphosphate binding"/>
    <property type="evidence" value="ECO:0007669"/>
    <property type="project" value="TreeGrafter"/>
</dbReference>
<evidence type="ECO:0000313" key="4">
    <source>
        <dbReference type="EMBL" id="KAK4135501.1"/>
    </source>
</evidence>
<dbReference type="InterPro" id="IPR029006">
    <property type="entry name" value="ADF-H/Gelsolin-like_dom_sf"/>
</dbReference>
<feature type="compositionally biased region" description="Basic and acidic residues" evidence="1">
    <location>
        <begin position="1007"/>
        <end position="1017"/>
    </location>
</feature>
<feature type="compositionally biased region" description="Low complexity" evidence="1">
    <location>
        <begin position="716"/>
        <end position="737"/>
    </location>
</feature>
<feature type="compositionally biased region" description="Low complexity" evidence="1">
    <location>
        <begin position="432"/>
        <end position="441"/>
    </location>
</feature>
<feature type="compositionally biased region" description="Basic and acidic residues" evidence="1">
    <location>
        <begin position="905"/>
        <end position="928"/>
    </location>
</feature>
<feature type="compositionally biased region" description="Polar residues" evidence="1">
    <location>
        <begin position="52"/>
        <end position="67"/>
    </location>
</feature>
<evidence type="ECO:0000313" key="5">
    <source>
        <dbReference type="Proteomes" id="UP001304895"/>
    </source>
</evidence>
<feature type="domain" description="DUF7904" evidence="3">
    <location>
        <begin position="1334"/>
        <end position="1433"/>
    </location>
</feature>
<dbReference type="GO" id="GO:0008154">
    <property type="term" value="P:actin polymerization or depolymerization"/>
    <property type="evidence" value="ECO:0007669"/>
    <property type="project" value="TreeGrafter"/>
</dbReference>
<protein>
    <recommendedName>
        <fullName evidence="6">Gelsolin</fullName>
    </recommendedName>
</protein>
<dbReference type="InterPro" id="IPR025118">
    <property type="entry name" value="DUF4045"/>
</dbReference>
<evidence type="ECO:0000256" key="1">
    <source>
        <dbReference type="SAM" id="MobiDB-lite"/>
    </source>
</evidence>
<feature type="region of interest" description="Disordered" evidence="1">
    <location>
        <begin position="15"/>
        <end position="609"/>
    </location>
</feature>
<dbReference type="PANTHER" id="PTHR11977">
    <property type="entry name" value="VILLIN"/>
    <property type="match status" value="1"/>
</dbReference>
<feature type="compositionally biased region" description="Basic and acidic residues" evidence="1">
    <location>
        <begin position="509"/>
        <end position="518"/>
    </location>
</feature>
<feature type="compositionally biased region" description="Polar residues" evidence="1">
    <location>
        <begin position="186"/>
        <end position="197"/>
    </location>
</feature>
<dbReference type="PRINTS" id="PR00597">
    <property type="entry name" value="GELSOLIN"/>
</dbReference>
<feature type="compositionally biased region" description="Low complexity" evidence="1">
    <location>
        <begin position="762"/>
        <end position="771"/>
    </location>
</feature>
<dbReference type="Pfam" id="PF13254">
    <property type="entry name" value="DUF4045"/>
    <property type="match status" value="1"/>
</dbReference>
<feature type="compositionally biased region" description="Basic and acidic residues" evidence="1">
    <location>
        <begin position="948"/>
        <end position="971"/>
    </location>
</feature>
<feature type="compositionally biased region" description="Polar residues" evidence="1">
    <location>
        <begin position="145"/>
        <end position="158"/>
    </location>
</feature>
<reference evidence="4" key="2">
    <citation type="submission" date="2023-05" db="EMBL/GenBank/DDBJ databases">
        <authorList>
            <consortium name="Lawrence Berkeley National Laboratory"/>
            <person name="Steindorff A."/>
            <person name="Hensen N."/>
            <person name="Bonometti L."/>
            <person name="Westerberg I."/>
            <person name="Brannstrom I.O."/>
            <person name="Guillou S."/>
            <person name="Cros-Aarteil S."/>
            <person name="Calhoun S."/>
            <person name="Haridas S."/>
            <person name="Kuo A."/>
            <person name="Mondo S."/>
            <person name="Pangilinan J."/>
            <person name="Riley R."/>
            <person name="Labutti K."/>
            <person name="Andreopoulos B."/>
            <person name="Lipzen A."/>
            <person name="Chen C."/>
            <person name="Yanf M."/>
            <person name="Daum C."/>
            <person name="Ng V."/>
            <person name="Clum A."/>
            <person name="Ohm R."/>
            <person name="Martin F."/>
            <person name="Silar P."/>
            <person name="Natvig D."/>
            <person name="Lalanne C."/>
            <person name="Gautier V."/>
            <person name="Ament-Velasquez S.L."/>
            <person name="Kruys A."/>
            <person name="Hutchinson M.I."/>
            <person name="Powell A.J."/>
            <person name="Barry K."/>
            <person name="Miller A.N."/>
            <person name="Grigoriev I.V."/>
            <person name="Debuchy R."/>
            <person name="Gladieux P."/>
            <person name="Thoren M.H."/>
            <person name="Johannesson H."/>
        </authorList>
    </citation>
    <scope>NUCLEOTIDE SEQUENCE</scope>
    <source>
        <strain evidence="4">CBS 123565</strain>
    </source>
</reference>
<organism evidence="4 5">
    <name type="scientific">Trichocladium antarcticum</name>
    <dbReference type="NCBI Taxonomy" id="1450529"/>
    <lineage>
        <taxon>Eukaryota</taxon>
        <taxon>Fungi</taxon>
        <taxon>Dikarya</taxon>
        <taxon>Ascomycota</taxon>
        <taxon>Pezizomycotina</taxon>
        <taxon>Sordariomycetes</taxon>
        <taxon>Sordariomycetidae</taxon>
        <taxon>Sordariales</taxon>
        <taxon>Chaetomiaceae</taxon>
        <taxon>Trichocladium</taxon>
    </lineage>
</organism>
<dbReference type="GO" id="GO:0051014">
    <property type="term" value="P:actin filament severing"/>
    <property type="evidence" value="ECO:0007669"/>
    <property type="project" value="TreeGrafter"/>
</dbReference>
<feature type="compositionally biased region" description="Basic and acidic residues" evidence="1">
    <location>
        <begin position="855"/>
        <end position="866"/>
    </location>
</feature>
<dbReference type="Proteomes" id="UP001304895">
    <property type="component" value="Unassembled WGS sequence"/>
</dbReference>
<dbReference type="SMART" id="SM00262">
    <property type="entry name" value="GEL"/>
    <property type="match status" value="3"/>
</dbReference>
<feature type="compositionally biased region" description="Basic and acidic residues" evidence="1">
    <location>
        <begin position="673"/>
        <end position="682"/>
    </location>
</feature>
<dbReference type="GO" id="GO:0015629">
    <property type="term" value="C:actin cytoskeleton"/>
    <property type="evidence" value="ECO:0007669"/>
    <property type="project" value="TreeGrafter"/>
</dbReference>
<feature type="compositionally biased region" description="Basic and acidic residues" evidence="1">
    <location>
        <begin position="985"/>
        <end position="997"/>
    </location>
</feature>
<feature type="compositionally biased region" description="Gly residues" evidence="1">
    <location>
        <begin position="1227"/>
        <end position="1237"/>
    </location>
</feature>
<feature type="region of interest" description="Disordered" evidence="1">
    <location>
        <begin position="797"/>
        <end position="1289"/>
    </location>
</feature>
<evidence type="ECO:0000259" key="3">
    <source>
        <dbReference type="Pfam" id="PF25480"/>
    </source>
</evidence>
<feature type="domain" description="DUF4045" evidence="2">
    <location>
        <begin position="2"/>
        <end position="673"/>
    </location>
</feature>
<feature type="compositionally biased region" description="Basic and acidic residues" evidence="1">
    <location>
        <begin position="583"/>
        <end position="595"/>
    </location>
</feature>
<dbReference type="InterPro" id="IPR007122">
    <property type="entry name" value="Villin/Gelsolin"/>
</dbReference>
<feature type="compositionally biased region" description="Basic and acidic residues" evidence="1">
    <location>
        <begin position="15"/>
        <end position="50"/>
    </location>
</feature>
<dbReference type="PANTHER" id="PTHR11977:SF133">
    <property type="entry name" value="DUF4045 DOMAIN-CONTAINING PROTEIN"/>
    <property type="match status" value="1"/>
</dbReference>
<evidence type="ECO:0008006" key="6">
    <source>
        <dbReference type="Google" id="ProtNLM"/>
    </source>
</evidence>
<keyword evidence="5" id="KW-1185">Reference proteome</keyword>
<feature type="region of interest" description="Disordered" evidence="1">
    <location>
        <begin position="673"/>
        <end position="785"/>
    </location>
</feature>
<feature type="compositionally biased region" description="Polar residues" evidence="1">
    <location>
        <begin position="772"/>
        <end position="781"/>
    </location>
</feature>
<feature type="compositionally biased region" description="Low complexity" evidence="1">
    <location>
        <begin position="468"/>
        <end position="479"/>
    </location>
</feature>
<dbReference type="GO" id="GO:0051015">
    <property type="term" value="F:actin filament binding"/>
    <property type="evidence" value="ECO:0007669"/>
    <property type="project" value="InterPro"/>
</dbReference>
<reference evidence="4" key="1">
    <citation type="journal article" date="2023" name="Mol. Phylogenet. Evol.">
        <title>Genome-scale phylogeny and comparative genomics of the fungal order Sordariales.</title>
        <authorList>
            <person name="Hensen N."/>
            <person name="Bonometti L."/>
            <person name="Westerberg I."/>
            <person name="Brannstrom I.O."/>
            <person name="Guillou S."/>
            <person name="Cros-Aarteil S."/>
            <person name="Calhoun S."/>
            <person name="Haridas S."/>
            <person name="Kuo A."/>
            <person name="Mondo S."/>
            <person name="Pangilinan J."/>
            <person name="Riley R."/>
            <person name="LaButti K."/>
            <person name="Andreopoulos B."/>
            <person name="Lipzen A."/>
            <person name="Chen C."/>
            <person name="Yan M."/>
            <person name="Daum C."/>
            <person name="Ng V."/>
            <person name="Clum A."/>
            <person name="Steindorff A."/>
            <person name="Ohm R.A."/>
            <person name="Martin F."/>
            <person name="Silar P."/>
            <person name="Natvig D.O."/>
            <person name="Lalanne C."/>
            <person name="Gautier V."/>
            <person name="Ament-Velasquez S.L."/>
            <person name="Kruys A."/>
            <person name="Hutchinson M.I."/>
            <person name="Powell A.J."/>
            <person name="Barry K."/>
            <person name="Miller A.N."/>
            <person name="Grigoriev I.V."/>
            <person name="Debuchy R."/>
            <person name="Gladieux P."/>
            <person name="Hiltunen Thoren M."/>
            <person name="Johannesson H."/>
        </authorList>
    </citation>
    <scope>NUCLEOTIDE SEQUENCE</scope>
    <source>
        <strain evidence="4">CBS 123565</strain>
    </source>
</reference>
<evidence type="ECO:0000259" key="2">
    <source>
        <dbReference type="Pfam" id="PF13254"/>
    </source>
</evidence>
<accession>A0AAN6ZF77</accession>
<sequence>MSDEVSDFLRSVELLKERREEEDEARSRDLEEQILQEKKERQARRLERARSISPQKSSPANTPSPTSHRIGIFPSASDGTSLESPGPESSGSPRPRAMLSSETMDSAADYSSSPTKENDSPFDSEIKRTSMTLTSPSIGMPSARSPLSWQRRPTSQAGPKSRPLSMVAAENSARNSPNIAEPVAGSDQTMSRDQIAQSLAGKDPSWFRQTADPGRGSGAFRKSQVEDQDTADLSPVRTQLPGMSRDSTIEPSKDSPASRPVTPTLPGKLGSPLPLSGTPRLDPPFGDSAGDVDTSSINRHSMPPSPGRTSPTRPPLSPTKGMGGFVQSAMMKRSDSVKRWSVSSPSGLQRADSARSSMSGPESPQGSSIPKSSARPKSMLREASEPSAATLVSSQEKHEDEAEAEAEQQASAARSITPTLAEGRPTEEAEETTPPSSPSKTMDPRRWSPAKSSSWLEAALNKPESPKAKPSPAAPNQPAWMVELNKAKAQKSNIPSVDHDRGPSSFPPKKPEAKKPEVKTGGLMRSTPMGAGLKTSALGFPSVPLVPTGDKPVIGLRGSLRKASPTGESRSDGLGDSAPAAKVKPETPPKKDFRANLKHRAAPSEAKTTDSIDELKTVFGTLRRTKTQNYVAPDELKHNILRGKAGLSLTGGPQKTERMDEFKEAILKRKEDFQKVQHEGRGVTRALSSASDNPIPEGIAKKLVMQRTGTFSRQNSTTSDFSLHSSSSATGSNRSSSTPRHDFPTLPSDSVVKPAAETGKEPAVSSAAPAAFSTNARSRAQSRVGGLAERFNPALAGLFARGPPSASGPPNNSGVSSAAQPTAGEPAGPGPQLTHMTKGRARGPRRKAPTSVAKPVEEPEQHEPETKPVAAPLKLAKPTTSPKPDRFALPKFESTPLPDFSKSLGQDKPETRSLPDFRKSLVQDKQPEKVAAPKPETVPFPDFGKSLAQDKPETRSLPDFRKSFVQEKQPEKVAASKPETNSSADFRKSLVQDRPKPLGDVISLVDSSKRAATDETKSVGQPITLVGSSPVKTRPRSSTKVHEQVAALAALTQQAPKPAEPSTDGASQPSSPRKLDRRRMSIFLDDQGQPRQRPETVKSRPTSTVKEPSPILASPPFAKPLGNEHAGLKPALPIRGMFGSPDPSLAQPVAAQKPAAEKHLEAEQPPQILPTEIKPLPIRSGVATFGGTGLGLPQATTKPKSPAKEPVEAEQPPQLPPKATRPLPGRIGAGLFSGVGLGLSQPVPAPPPATEKSEQRPQLPPKTVRPLPMPPAIESPRRTSPIRSPSKKQAADTLALIGDFFGPERPRQKYTVDAAEILMERPVLTATIQTQRAQLFQLSAEGKRISVPSHHERVLFEREMYVCFHTYVNRAGKKVNEVYFWVGDEVPESEVDDAHLFAAREARSFGGKLIKLVQGKETSEFLQALGGIVIVRRGSSNKYDSLAPNMLCGRRYLGQVAFDEVDFSPLSLCSGFPYLVTQQGKCYLWKGKGSDVEELACARLVGMDLALMGELLEVEEGHEPASFWGIFGGGTRPNSAEHWRLKPNYDKYCGRLFCASAGDKHQITELSPFKQTDLLPGHIYVLDAFFEMYIIVGARSQHQYPAFRNALDFAQEYAILAAGMEDRPFVPISTVVLEGIPRDLKSVFRKWRDAKSPTVMHVANGNNNRGALGGGGYGAGGGGAGAGSGAGLRRARSLRVVPLTQALQALAE</sequence>
<feature type="compositionally biased region" description="Low complexity" evidence="1">
    <location>
        <begin position="802"/>
        <end position="818"/>
    </location>
</feature>
<feature type="compositionally biased region" description="Low complexity" evidence="1">
    <location>
        <begin position="83"/>
        <end position="96"/>
    </location>
</feature>
<feature type="compositionally biased region" description="Polar residues" evidence="1">
    <location>
        <begin position="100"/>
        <end position="115"/>
    </location>
</feature>
<name>A0AAN6ZF77_9PEZI</name>
<dbReference type="Gene3D" id="3.40.20.10">
    <property type="entry name" value="Severin"/>
    <property type="match status" value="3"/>
</dbReference>